<dbReference type="InterPro" id="IPR051017">
    <property type="entry name" value="Aldolase-II_Adducin_sf"/>
</dbReference>
<evidence type="ECO:0000313" key="4">
    <source>
        <dbReference type="Proteomes" id="UP000469385"/>
    </source>
</evidence>
<dbReference type="GO" id="GO:0051015">
    <property type="term" value="F:actin filament binding"/>
    <property type="evidence" value="ECO:0007669"/>
    <property type="project" value="TreeGrafter"/>
</dbReference>
<accession>A0A6N8J051</accession>
<dbReference type="SMART" id="SM01007">
    <property type="entry name" value="Aldolase_II"/>
    <property type="match status" value="1"/>
</dbReference>
<comment type="similarity">
    <text evidence="1">Belongs to the aldolase class II family.</text>
</comment>
<dbReference type="NCBIfam" id="NF005451">
    <property type="entry name" value="PRK07044.1"/>
    <property type="match status" value="1"/>
</dbReference>
<gene>
    <name evidence="3" type="ORF">GON04_19350</name>
</gene>
<dbReference type="EMBL" id="WSEL01000009">
    <property type="protein sequence ID" value="MVQ31623.1"/>
    <property type="molecule type" value="Genomic_DNA"/>
</dbReference>
<dbReference type="Proteomes" id="UP000469385">
    <property type="component" value="Unassembled WGS sequence"/>
</dbReference>
<sequence length="271" mass="29775">MNGSGVQTTTAYGTNFVSLRDEVPEAEWQARKELAACYRLMDRFGMTDMIYNHITARVPASQDRLLINLYGLLYKEITASSLVEIDLDGAVCRKPETGYGINKSGYVIHGCIHRARPDVHCIIHTHTRAGMAVAAMRCGLLPLTQTASRFHGHIAYHDFEGPAIDLAEQQRLVADLGSHNAMILRNHGLLVCGASVPQAFNLMYQLEMACRAQVDAMSAGIGQVLVPPGAVLDRAAHLYQPGTRRPYGELEWHAMLRLLEAEPGGFPSYAS</sequence>
<evidence type="ECO:0000256" key="1">
    <source>
        <dbReference type="ARBA" id="ARBA00037961"/>
    </source>
</evidence>
<evidence type="ECO:0000259" key="2">
    <source>
        <dbReference type="SMART" id="SM01007"/>
    </source>
</evidence>
<dbReference type="InterPro" id="IPR036409">
    <property type="entry name" value="Aldolase_II/adducin_N_sf"/>
</dbReference>
<organism evidence="3 4">
    <name type="scientific">Ramlibacter pinisoli</name>
    <dbReference type="NCBI Taxonomy" id="2682844"/>
    <lineage>
        <taxon>Bacteria</taxon>
        <taxon>Pseudomonadati</taxon>
        <taxon>Pseudomonadota</taxon>
        <taxon>Betaproteobacteria</taxon>
        <taxon>Burkholderiales</taxon>
        <taxon>Comamonadaceae</taxon>
        <taxon>Ramlibacter</taxon>
    </lineage>
</organism>
<dbReference type="PANTHER" id="PTHR10672:SF3">
    <property type="entry name" value="PROTEIN HU-LI TAI SHAO"/>
    <property type="match status" value="1"/>
</dbReference>
<dbReference type="GO" id="GO:0005856">
    <property type="term" value="C:cytoskeleton"/>
    <property type="evidence" value="ECO:0007669"/>
    <property type="project" value="TreeGrafter"/>
</dbReference>
<comment type="caution">
    <text evidence="3">The sequence shown here is derived from an EMBL/GenBank/DDBJ whole genome shotgun (WGS) entry which is preliminary data.</text>
</comment>
<dbReference type="InterPro" id="IPR001303">
    <property type="entry name" value="Aldolase_II/adducin_N"/>
</dbReference>
<name>A0A6N8J051_9BURK</name>
<dbReference type="PANTHER" id="PTHR10672">
    <property type="entry name" value="ADDUCIN"/>
    <property type="match status" value="1"/>
</dbReference>
<proteinExistence type="inferred from homology"/>
<keyword evidence="4" id="KW-1185">Reference proteome</keyword>
<reference evidence="3 4" key="1">
    <citation type="submission" date="2019-12" db="EMBL/GenBank/DDBJ databases">
        <authorList>
            <person name="Huq M.A."/>
        </authorList>
    </citation>
    <scope>NUCLEOTIDE SEQUENCE [LARGE SCALE GENOMIC DNA]</scope>
    <source>
        <strain evidence="3 4">MAH-25</strain>
    </source>
</reference>
<evidence type="ECO:0000313" key="3">
    <source>
        <dbReference type="EMBL" id="MVQ31623.1"/>
    </source>
</evidence>
<dbReference type="Pfam" id="PF00596">
    <property type="entry name" value="Aldolase_II"/>
    <property type="match status" value="1"/>
</dbReference>
<dbReference type="Gene3D" id="3.40.225.10">
    <property type="entry name" value="Class II aldolase/adducin N-terminal domain"/>
    <property type="match status" value="1"/>
</dbReference>
<protein>
    <submittedName>
        <fullName evidence="3">Class II aldolase/adducin family protein</fullName>
    </submittedName>
</protein>
<dbReference type="AlphaFoldDB" id="A0A6N8J051"/>
<feature type="domain" description="Class II aldolase/adducin N-terminal" evidence="2">
    <location>
        <begin position="32"/>
        <end position="214"/>
    </location>
</feature>
<dbReference type="SUPFAM" id="SSF53639">
    <property type="entry name" value="AraD/HMP-PK domain-like"/>
    <property type="match status" value="1"/>
</dbReference>
<dbReference type="RefSeq" id="WP_157399656.1">
    <property type="nucleotide sequence ID" value="NZ_WSEL01000009.1"/>
</dbReference>